<name>A0A6J3MD48_9PEZI</name>
<feature type="region of interest" description="Disordered" evidence="1">
    <location>
        <begin position="185"/>
        <end position="233"/>
    </location>
</feature>
<accession>A0A6J3MD48</accession>
<dbReference type="AlphaFoldDB" id="A0A6J3MD48"/>
<feature type="compositionally biased region" description="Polar residues" evidence="1">
    <location>
        <begin position="11"/>
        <end position="45"/>
    </location>
</feature>
<protein>
    <submittedName>
        <fullName evidence="3">Uncharacterized protein</fullName>
    </submittedName>
</protein>
<feature type="region of interest" description="Disordered" evidence="1">
    <location>
        <begin position="272"/>
        <end position="304"/>
    </location>
</feature>
<reference evidence="3" key="2">
    <citation type="submission" date="2020-04" db="EMBL/GenBank/DDBJ databases">
        <authorList>
            <consortium name="NCBI Genome Project"/>
        </authorList>
    </citation>
    <scope>NUCLEOTIDE SEQUENCE</scope>
    <source>
        <strain evidence="3">CBS 342.82</strain>
    </source>
</reference>
<feature type="compositionally biased region" description="Polar residues" evidence="1">
    <location>
        <begin position="201"/>
        <end position="210"/>
    </location>
</feature>
<feature type="compositionally biased region" description="Low complexity" evidence="1">
    <location>
        <begin position="211"/>
        <end position="222"/>
    </location>
</feature>
<gene>
    <name evidence="3" type="ORF">K489DRAFT_301417</name>
</gene>
<feature type="region of interest" description="Disordered" evidence="1">
    <location>
        <begin position="103"/>
        <end position="170"/>
    </location>
</feature>
<dbReference type="GeneID" id="54358231"/>
<dbReference type="RefSeq" id="XP_033462555.1">
    <property type="nucleotide sequence ID" value="XM_033600431.1"/>
</dbReference>
<evidence type="ECO:0000313" key="2">
    <source>
        <dbReference type="Proteomes" id="UP000504637"/>
    </source>
</evidence>
<evidence type="ECO:0000313" key="3">
    <source>
        <dbReference type="RefSeq" id="XP_033462555.1"/>
    </source>
</evidence>
<evidence type="ECO:0000256" key="1">
    <source>
        <dbReference type="SAM" id="MobiDB-lite"/>
    </source>
</evidence>
<keyword evidence="2" id="KW-1185">Reference proteome</keyword>
<reference evidence="3" key="1">
    <citation type="submission" date="2020-01" db="EMBL/GenBank/DDBJ databases">
        <authorList>
            <consortium name="DOE Joint Genome Institute"/>
            <person name="Haridas S."/>
            <person name="Albert R."/>
            <person name="Binder M."/>
            <person name="Bloem J."/>
            <person name="Labutti K."/>
            <person name="Salamov A."/>
            <person name="Andreopoulos B."/>
            <person name="Baker S.E."/>
            <person name="Barry K."/>
            <person name="Bills G."/>
            <person name="Bluhm B.H."/>
            <person name="Cannon C."/>
            <person name="Castanera R."/>
            <person name="Culley D.E."/>
            <person name="Daum C."/>
            <person name="Ezra D."/>
            <person name="Gonzalez J.B."/>
            <person name="Henrissat B."/>
            <person name="Kuo A."/>
            <person name="Liang C."/>
            <person name="Lipzen A."/>
            <person name="Lutzoni F."/>
            <person name="Magnuson J."/>
            <person name="Mondo S."/>
            <person name="Nolan M."/>
            <person name="Ohm R."/>
            <person name="Pangilinan J."/>
            <person name="Park H.-J."/>
            <person name="Ramirez L."/>
            <person name="Alfaro M."/>
            <person name="Sun H."/>
            <person name="Tritt A."/>
            <person name="Yoshinaga Y."/>
            <person name="Zwiers L.-H."/>
            <person name="Turgeon B.G."/>
            <person name="Goodwin S.B."/>
            <person name="Spatafora J.W."/>
            <person name="Crous P.W."/>
            <person name="Grigoriev I.V."/>
        </authorList>
    </citation>
    <scope>NUCLEOTIDE SEQUENCE</scope>
    <source>
        <strain evidence="3">CBS 342.82</strain>
    </source>
</reference>
<feature type="compositionally biased region" description="Basic and acidic residues" evidence="1">
    <location>
        <begin position="146"/>
        <end position="156"/>
    </location>
</feature>
<feature type="compositionally biased region" description="Polar residues" evidence="1">
    <location>
        <begin position="118"/>
        <end position="127"/>
    </location>
</feature>
<reference evidence="3" key="3">
    <citation type="submission" date="2025-08" db="UniProtKB">
        <authorList>
            <consortium name="RefSeq"/>
        </authorList>
    </citation>
    <scope>IDENTIFICATION</scope>
    <source>
        <strain evidence="3">CBS 342.82</strain>
    </source>
</reference>
<organism evidence="3">
    <name type="scientific">Dissoconium aciculare CBS 342.82</name>
    <dbReference type="NCBI Taxonomy" id="1314786"/>
    <lineage>
        <taxon>Eukaryota</taxon>
        <taxon>Fungi</taxon>
        <taxon>Dikarya</taxon>
        <taxon>Ascomycota</taxon>
        <taxon>Pezizomycotina</taxon>
        <taxon>Dothideomycetes</taxon>
        <taxon>Dothideomycetidae</taxon>
        <taxon>Mycosphaerellales</taxon>
        <taxon>Dissoconiaceae</taxon>
        <taxon>Dissoconium</taxon>
    </lineage>
</organism>
<sequence>TEDLTDDFAPSRQSMSSYGNDSPATPQSGSDSDSKVHNLSSNGSDFRNAIQLHRTESQVYQDELYNPNFVYTSAPPTKSTTNYLSPQRNLITERLQTANAARSISPNSTLNRERSPYRQATSPNTLLQDWKPSPGQVGTAANMRLQQKEEAERAELARQAPPLRREPTKTMSPQDAVLEYNHENEPPLFQDSIPDGYKQHVSGSEQWTGNSFFGQSSSSFQGHPTSSQPSSTFPNVATTDQPFIPDFDFSLMPQSSDQMQTAMFPVSYQTGKLSINDSTPNFPPALPSMESSVSDLGPGTSSQE</sequence>
<feature type="compositionally biased region" description="Polar residues" evidence="1">
    <location>
        <begin position="289"/>
        <end position="304"/>
    </location>
</feature>
<feature type="non-terminal residue" evidence="3">
    <location>
        <position position="1"/>
    </location>
</feature>
<feature type="region of interest" description="Disordered" evidence="1">
    <location>
        <begin position="1"/>
        <end position="50"/>
    </location>
</feature>
<dbReference type="Proteomes" id="UP000504637">
    <property type="component" value="Unplaced"/>
</dbReference>
<proteinExistence type="predicted"/>
<dbReference type="OrthoDB" id="7295497at2759"/>
<feature type="non-terminal residue" evidence="3">
    <location>
        <position position="304"/>
    </location>
</feature>
<feature type="compositionally biased region" description="Polar residues" evidence="1">
    <location>
        <begin position="223"/>
        <end position="233"/>
    </location>
</feature>